<protein>
    <submittedName>
        <fullName evidence="1">Uncharacterized protein</fullName>
    </submittedName>
</protein>
<reference evidence="1 2" key="1">
    <citation type="submission" date="2021-06" db="EMBL/GenBank/DDBJ databases">
        <title>Caerostris extrusa draft genome.</title>
        <authorList>
            <person name="Kono N."/>
            <person name="Arakawa K."/>
        </authorList>
    </citation>
    <scope>NUCLEOTIDE SEQUENCE [LARGE SCALE GENOMIC DNA]</scope>
</reference>
<proteinExistence type="predicted"/>
<dbReference type="EMBL" id="BPLR01000708">
    <property type="protein sequence ID" value="GIY96837.1"/>
    <property type="molecule type" value="Genomic_DNA"/>
</dbReference>
<comment type="caution">
    <text evidence="1">The sequence shown here is derived from an EMBL/GenBank/DDBJ whole genome shotgun (WGS) entry which is preliminary data.</text>
</comment>
<sequence>MLPGAVPSAFPLLPSILFAETSLIPLMRGYGICIMNEGDRVGERGGHGFILIKNACMPPKVAIGVEELERGSVGCAAVESPGWGFRFCLVLAFVFRGFELTHPLSVVYLAAGYCSL</sequence>
<keyword evidence="2" id="KW-1185">Reference proteome</keyword>
<name>A0AAV4XNY2_CAEEX</name>
<evidence type="ECO:0000313" key="2">
    <source>
        <dbReference type="Proteomes" id="UP001054945"/>
    </source>
</evidence>
<dbReference type="AlphaFoldDB" id="A0AAV4XNY2"/>
<organism evidence="1 2">
    <name type="scientific">Caerostris extrusa</name>
    <name type="common">Bark spider</name>
    <name type="synonym">Caerostris bankana</name>
    <dbReference type="NCBI Taxonomy" id="172846"/>
    <lineage>
        <taxon>Eukaryota</taxon>
        <taxon>Metazoa</taxon>
        <taxon>Ecdysozoa</taxon>
        <taxon>Arthropoda</taxon>
        <taxon>Chelicerata</taxon>
        <taxon>Arachnida</taxon>
        <taxon>Araneae</taxon>
        <taxon>Araneomorphae</taxon>
        <taxon>Entelegynae</taxon>
        <taxon>Araneoidea</taxon>
        <taxon>Araneidae</taxon>
        <taxon>Caerostris</taxon>
    </lineage>
</organism>
<evidence type="ECO:0000313" key="1">
    <source>
        <dbReference type="EMBL" id="GIY96837.1"/>
    </source>
</evidence>
<gene>
    <name evidence="1" type="ORF">CEXT_233101</name>
</gene>
<accession>A0AAV4XNY2</accession>
<dbReference type="Proteomes" id="UP001054945">
    <property type="component" value="Unassembled WGS sequence"/>
</dbReference>